<feature type="region of interest" description="Disordered" evidence="1">
    <location>
        <begin position="199"/>
        <end position="224"/>
    </location>
</feature>
<accession>A0A1I4AJN2</accession>
<evidence type="ECO:0000313" key="2">
    <source>
        <dbReference type="EMBL" id="SFK56473.1"/>
    </source>
</evidence>
<gene>
    <name evidence="2" type="ORF">SAMN04488036_101417</name>
</gene>
<dbReference type="STRING" id="1280847.SAMN04488036_101417"/>
<dbReference type="RefSeq" id="WP_093319632.1">
    <property type="nucleotide sequence ID" value="NZ_FOSZ01000001.1"/>
</dbReference>
<evidence type="ECO:0000256" key="1">
    <source>
        <dbReference type="SAM" id="MobiDB-lite"/>
    </source>
</evidence>
<proteinExistence type="predicted"/>
<evidence type="ECO:0008006" key="4">
    <source>
        <dbReference type="Google" id="ProtNLM"/>
    </source>
</evidence>
<dbReference type="OrthoDB" id="9181317at2"/>
<protein>
    <recommendedName>
        <fullName evidence="4">DUF1353 domain-containing protein</fullName>
    </recommendedName>
</protein>
<sequence length="243" mass="26508">MWRFFAGLVLSLGACAPVDYDSVSRGEFEGLVQLFWVGGALGSPQGDGKFLYVPHATAPLRFTSKSLKDPDGDALVIEPAAFFTDGGSVPRMVQGVPGFNAWAFGSAYVIHDWVFEAHRCLNYAKKRQGRLPESDTPTEEMKALSNMTFAQSAQLMAEGIKTLLDGEVSGGPGGVIASFTAGPISHALWREEKSCEEIRAPKDPAPQEIEARMRQKSLSQAQRDSFVLRDGRRVKLLGLYKVP</sequence>
<reference evidence="3" key="1">
    <citation type="submission" date="2016-10" db="EMBL/GenBank/DDBJ databases">
        <authorList>
            <person name="Varghese N."/>
            <person name="Submissions S."/>
        </authorList>
    </citation>
    <scope>NUCLEOTIDE SEQUENCE [LARGE SCALE GENOMIC DNA]</scope>
    <source>
        <strain evidence="3">DSM 28453</strain>
    </source>
</reference>
<dbReference type="Proteomes" id="UP000198851">
    <property type="component" value="Unassembled WGS sequence"/>
</dbReference>
<organism evidence="2 3">
    <name type="scientific">Shimia haliotis</name>
    <dbReference type="NCBI Taxonomy" id="1280847"/>
    <lineage>
        <taxon>Bacteria</taxon>
        <taxon>Pseudomonadati</taxon>
        <taxon>Pseudomonadota</taxon>
        <taxon>Alphaproteobacteria</taxon>
        <taxon>Rhodobacterales</taxon>
        <taxon>Roseobacteraceae</taxon>
    </lineage>
</organism>
<evidence type="ECO:0000313" key="3">
    <source>
        <dbReference type="Proteomes" id="UP000198851"/>
    </source>
</evidence>
<name>A0A1I4AJN2_9RHOB</name>
<dbReference type="EMBL" id="FOSZ01000001">
    <property type="protein sequence ID" value="SFK56473.1"/>
    <property type="molecule type" value="Genomic_DNA"/>
</dbReference>
<dbReference type="PROSITE" id="PS51257">
    <property type="entry name" value="PROKAR_LIPOPROTEIN"/>
    <property type="match status" value="1"/>
</dbReference>
<keyword evidence="3" id="KW-1185">Reference proteome</keyword>
<dbReference type="AlphaFoldDB" id="A0A1I4AJN2"/>